<dbReference type="VEuPathDB" id="MicrosporidiaDB:A0H76_1571"/>
<evidence type="ECO:0000313" key="3">
    <source>
        <dbReference type="Proteomes" id="UP000192356"/>
    </source>
</evidence>
<evidence type="ECO:0000313" key="2">
    <source>
        <dbReference type="EMBL" id="ORD99002.1"/>
    </source>
</evidence>
<comment type="caution">
    <text evidence="1">The sequence shown here is derived from an EMBL/GenBank/DDBJ whole genome shotgun (WGS) entry which is preliminary data.</text>
</comment>
<accession>A0A1X0Q9I1</accession>
<keyword evidence="3" id="KW-1185">Reference proteome</keyword>
<name>A0A1X0Q9I1_9MICR</name>
<reference evidence="3 4" key="1">
    <citation type="journal article" date="2017" name="Environ. Microbiol.">
        <title>Decay of the glycolytic pathway and adaptation to intranuclear parasitism within Enterocytozoonidae microsporidia.</title>
        <authorList>
            <person name="Wiredu Boakye D."/>
            <person name="Jaroenlak P."/>
            <person name="Prachumwat A."/>
            <person name="Williams T.A."/>
            <person name="Bateman K.S."/>
            <person name="Itsathitphaisarn O."/>
            <person name="Sritunyalucksana K."/>
            <person name="Paszkiewicz K.H."/>
            <person name="Moore K.A."/>
            <person name="Stentiford G.D."/>
            <person name="Williams B.A."/>
        </authorList>
    </citation>
    <scope>NUCLEOTIDE SEQUENCE [LARGE SCALE GENOMIC DNA]</scope>
    <source>
        <strain evidence="4">canceri</strain>
        <strain evidence="2">Canceri</strain>
        <strain evidence="1 3">GB1</strain>
    </source>
</reference>
<gene>
    <name evidence="2" type="ORF">A0H76_1571</name>
    <name evidence="1" type="ORF">HERIO_1639</name>
</gene>
<dbReference type="VEuPathDB" id="MicrosporidiaDB:HERIO_1639"/>
<dbReference type="Proteomes" id="UP000192501">
    <property type="component" value="Unassembled WGS sequence"/>
</dbReference>
<dbReference type="Proteomes" id="UP000192356">
    <property type="component" value="Unassembled WGS sequence"/>
</dbReference>
<dbReference type="AlphaFoldDB" id="A0A1X0Q9I1"/>
<evidence type="ECO:0000313" key="4">
    <source>
        <dbReference type="Proteomes" id="UP000192501"/>
    </source>
</evidence>
<protein>
    <submittedName>
        <fullName evidence="1">Uncharacterized protein</fullName>
    </submittedName>
</protein>
<organism evidence="1 3">
    <name type="scientific">Hepatospora eriocheir</name>
    <dbReference type="NCBI Taxonomy" id="1081669"/>
    <lineage>
        <taxon>Eukaryota</taxon>
        <taxon>Fungi</taxon>
        <taxon>Fungi incertae sedis</taxon>
        <taxon>Microsporidia</taxon>
        <taxon>Hepatosporidae</taxon>
        <taxon>Hepatospora</taxon>
    </lineage>
</organism>
<sequence>MIFTIKDSLIINKSILSQLNNKENKENNFLLKVIVENTNKELSVIYLIDTKLLGVGSIIEIKELNSNKIYYDFKLIKKIEYQQNTKILTTHFK</sequence>
<dbReference type="EMBL" id="LVKB01000090">
    <property type="protein sequence ID" value="ORD96426.1"/>
    <property type="molecule type" value="Genomic_DNA"/>
</dbReference>
<evidence type="ECO:0000313" key="1">
    <source>
        <dbReference type="EMBL" id="ORD96426.1"/>
    </source>
</evidence>
<proteinExistence type="predicted"/>
<dbReference type="EMBL" id="LTAI01000338">
    <property type="protein sequence ID" value="ORD99002.1"/>
    <property type="molecule type" value="Genomic_DNA"/>
</dbReference>